<dbReference type="EMBL" id="JACYFT010000001">
    <property type="protein sequence ID" value="MBD8050347.1"/>
    <property type="molecule type" value="Genomic_DNA"/>
</dbReference>
<feature type="transmembrane region" description="Helical" evidence="6">
    <location>
        <begin position="203"/>
        <end position="220"/>
    </location>
</feature>
<dbReference type="SUPFAM" id="SSF103481">
    <property type="entry name" value="Multidrug resistance efflux transporter EmrE"/>
    <property type="match status" value="2"/>
</dbReference>
<comment type="subcellular location">
    <subcellularLocation>
        <location evidence="1">Membrane</location>
        <topology evidence="1">Multi-pass membrane protein</topology>
    </subcellularLocation>
</comment>
<dbReference type="InterPro" id="IPR050638">
    <property type="entry name" value="AA-Vitamin_Transporters"/>
</dbReference>
<feature type="transmembrane region" description="Helical" evidence="6">
    <location>
        <begin position="232"/>
        <end position="250"/>
    </location>
</feature>
<evidence type="ECO:0000256" key="5">
    <source>
        <dbReference type="ARBA" id="ARBA00023136"/>
    </source>
</evidence>
<evidence type="ECO:0000256" key="3">
    <source>
        <dbReference type="ARBA" id="ARBA00022692"/>
    </source>
</evidence>
<feature type="transmembrane region" description="Helical" evidence="6">
    <location>
        <begin position="118"/>
        <end position="138"/>
    </location>
</feature>
<name>A0A927ILV5_9BURK</name>
<feature type="transmembrane region" description="Helical" evidence="6">
    <location>
        <begin position="94"/>
        <end position="112"/>
    </location>
</feature>
<evidence type="ECO:0000256" key="2">
    <source>
        <dbReference type="ARBA" id="ARBA00007362"/>
    </source>
</evidence>
<accession>A0A927ILV5</accession>
<gene>
    <name evidence="8" type="ORF">IC609_07305</name>
</gene>
<organism evidence="8 9">
    <name type="scientific">Limnohabitans radicicola</name>
    <dbReference type="NCBI Taxonomy" id="2771427"/>
    <lineage>
        <taxon>Bacteria</taxon>
        <taxon>Pseudomonadati</taxon>
        <taxon>Pseudomonadota</taxon>
        <taxon>Betaproteobacteria</taxon>
        <taxon>Burkholderiales</taxon>
        <taxon>Comamonadaceae</taxon>
        <taxon>Limnohabitans</taxon>
    </lineage>
</organism>
<feature type="transmembrane region" description="Helical" evidence="6">
    <location>
        <begin position="262"/>
        <end position="282"/>
    </location>
</feature>
<keyword evidence="9" id="KW-1185">Reference proteome</keyword>
<proteinExistence type="inferred from homology"/>
<protein>
    <submittedName>
        <fullName evidence="8">DMT family transporter</fullName>
    </submittedName>
</protein>
<evidence type="ECO:0000256" key="1">
    <source>
        <dbReference type="ARBA" id="ARBA00004141"/>
    </source>
</evidence>
<feature type="transmembrane region" description="Helical" evidence="6">
    <location>
        <begin position="169"/>
        <end position="191"/>
    </location>
</feature>
<dbReference type="GO" id="GO:0016020">
    <property type="term" value="C:membrane"/>
    <property type="evidence" value="ECO:0007669"/>
    <property type="project" value="UniProtKB-SubCell"/>
</dbReference>
<dbReference type="Pfam" id="PF00892">
    <property type="entry name" value="EamA"/>
    <property type="match status" value="1"/>
</dbReference>
<comment type="caution">
    <text evidence="8">The sequence shown here is derived from an EMBL/GenBank/DDBJ whole genome shotgun (WGS) entry which is preliminary data.</text>
</comment>
<evidence type="ECO:0000256" key="4">
    <source>
        <dbReference type="ARBA" id="ARBA00022989"/>
    </source>
</evidence>
<comment type="similarity">
    <text evidence="2">Belongs to the EamA transporter family.</text>
</comment>
<feature type="domain" description="EamA" evidence="7">
    <location>
        <begin position="174"/>
        <end position="302"/>
    </location>
</feature>
<dbReference type="AlphaFoldDB" id="A0A927ILV5"/>
<keyword evidence="3 6" id="KW-0812">Transmembrane</keyword>
<sequence length="314" mass="33995">MRRYHPPGNAPALRRFCAFWLFFTPRKPDLSFPVWPVAALMGSLVSLCVGSSFAKTLFPAMGAEGMSAYRIVLATVMLMLFFRPWRRRWEAADLWPLGIYGVTLGVMNLLFYKSIEVIPLGLAIAIEFTGPLAVALWTSRHARDLLWVALAAAGLGLILPLQGLDSPQALNPVGIAYALIAGVFWAMYIVFGQRVARRYGRDATPMGMLAGALVVAPIALLQSGTALFNADWLVGGLAVALLSSALPYALEMYALNHLPKNTFSILLSLEPAVGAVAGWLVLAEQLNPQQMLAMGFIIAASMGSAWSSGQRRSN</sequence>
<keyword evidence="4 6" id="KW-1133">Transmembrane helix</keyword>
<feature type="transmembrane region" description="Helical" evidence="6">
    <location>
        <begin position="145"/>
        <end position="163"/>
    </location>
</feature>
<evidence type="ECO:0000259" key="7">
    <source>
        <dbReference type="Pfam" id="PF00892"/>
    </source>
</evidence>
<feature type="transmembrane region" description="Helical" evidence="6">
    <location>
        <begin position="66"/>
        <end position="82"/>
    </location>
</feature>
<evidence type="ECO:0000313" key="8">
    <source>
        <dbReference type="EMBL" id="MBD8050347.1"/>
    </source>
</evidence>
<evidence type="ECO:0000256" key="6">
    <source>
        <dbReference type="SAM" id="Phobius"/>
    </source>
</evidence>
<dbReference type="PANTHER" id="PTHR32322:SF2">
    <property type="entry name" value="EAMA DOMAIN-CONTAINING PROTEIN"/>
    <property type="match status" value="1"/>
</dbReference>
<keyword evidence="5 6" id="KW-0472">Membrane</keyword>
<dbReference type="InterPro" id="IPR037185">
    <property type="entry name" value="EmrE-like"/>
</dbReference>
<feature type="transmembrane region" description="Helical" evidence="6">
    <location>
        <begin position="34"/>
        <end position="54"/>
    </location>
</feature>
<dbReference type="PANTHER" id="PTHR32322">
    <property type="entry name" value="INNER MEMBRANE TRANSPORTER"/>
    <property type="match status" value="1"/>
</dbReference>
<dbReference type="InterPro" id="IPR000620">
    <property type="entry name" value="EamA_dom"/>
</dbReference>
<feature type="transmembrane region" description="Helical" evidence="6">
    <location>
        <begin position="288"/>
        <end position="306"/>
    </location>
</feature>
<reference evidence="8" key="1">
    <citation type="submission" date="2020-09" db="EMBL/GenBank/DDBJ databases">
        <title>Genome seq and assembly of Limnohabitants sp.</title>
        <authorList>
            <person name="Chhetri G."/>
        </authorList>
    </citation>
    <scope>NUCLEOTIDE SEQUENCE</scope>
    <source>
        <strain evidence="8">JUR4</strain>
    </source>
</reference>
<dbReference type="Proteomes" id="UP000647424">
    <property type="component" value="Unassembled WGS sequence"/>
</dbReference>
<evidence type="ECO:0000313" key="9">
    <source>
        <dbReference type="Proteomes" id="UP000647424"/>
    </source>
</evidence>
<dbReference type="Gene3D" id="1.10.3730.20">
    <property type="match status" value="1"/>
</dbReference>